<evidence type="ECO:0000313" key="3">
    <source>
        <dbReference type="Proteomes" id="UP001195660"/>
    </source>
</evidence>
<dbReference type="Pfam" id="PF02405">
    <property type="entry name" value="MlaE"/>
    <property type="match status" value="1"/>
</dbReference>
<dbReference type="RefSeq" id="WP_203572154.1">
    <property type="nucleotide sequence ID" value="NZ_WOFE01000011.1"/>
</dbReference>
<keyword evidence="1" id="KW-0812">Transmembrane</keyword>
<keyword evidence="1" id="KW-0997">Cell inner membrane</keyword>
<organism evidence="2 3">
    <name type="scientific">Deefgea chitinilytica</name>
    <dbReference type="NCBI Taxonomy" id="570276"/>
    <lineage>
        <taxon>Bacteria</taxon>
        <taxon>Pseudomonadati</taxon>
        <taxon>Pseudomonadota</taxon>
        <taxon>Betaproteobacteria</taxon>
        <taxon>Neisseriales</taxon>
        <taxon>Chitinibacteraceae</taxon>
        <taxon>Deefgea</taxon>
    </lineage>
</organism>
<dbReference type="InterPro" id="IPR003453">
    <property type="entry name" value="ABC_MlaE_roteobac"/>
</dbReference>
<proteinExistence type="inferred from homology"/>
<comment type="caution">
    <text evidence="1">Lacks conserved residue(s) required for the propagation of feature annotation.</text>
</comment>
<reference evidence="2 3" key="1">
    <citation type="submission" date="2019-11" db="EMBL/GenBank/DDBJ databases">
        <title>Novel Deefgea species.</title>
        <authorList>
            <person name="Han J.-H."/>
        </authorList>
    </citation>
    <scope>NUCLEOTIDE SEQUENCE [LARGE SCALE GENOMIC DNA]</scope>
    <source>
        <strain evidence="2 3">LMG 24817</strain>
    </source>
</reference>
<keyword evidence="1" id="KW-1003">Cell membrane</keyword>
<dbReference type="InterPro" id="IPR036513">
    <property type="entry name" value="STAS_dom_sf"/>
</dbReference>
<feature type="transmembrane region" description="Helical" evidence="1">
    <location>
        <begin position="296"/>
        <end position="319"/>
    </location>
</feature>
<keyword evidence="3" id="KW-1185">Reference proteome</keyword>
<accession>A0ABS2CFN7</accession>
<dbReference type="NCBIfam" id="TIGR00056">
    <property type="entry name" value="MlaE family lipid ABC transporter permease subunit"/>
    <property type="match status" value="1"/>
</dbReference>
<comment type="subcellular location">
    <subcellularLocation>
        <location evidence="1">Cell inner membrane</location>
        <topology evidence="1">Multi-pass membrane protein</topology>
    </subcellularLocation>
</comment>
<dbReference type="PANTHER" id="PTHR30188">
    <property type="entry name" value="ABC TRANSPORTER PERMEASE PROTEIN-RELATED"/>
    <property type="match status" value="1"/>
</dbReference>
<keyword evidence="1" id="KW-0472">Membrane</keyword>
<dbReference type="PANTHER" id="PTHR30188:SF3">
    <property type="entry name" value="ABC TRANSPORTER PERMEASE"/>
    <property type="match status" value="1"/>
</dbReference>
<feature type="transmembrane region" description="Helical" evidence="1">
    <location>
        <begin position="152"/>
        <end position="174"/>
    </location>
</feature>
<feature type="transmembrane region" description="Helical" evidence="1">
    <location>
        <begin position="250"/>
        <end position="276"/>
    </location>
</feature>
<dbReference type="EMBL" id="WOFE01000011">
    <property type="protein sequence ID" value="MBM5572827.1"/>
    <property type="molecule type" value="Genomic_DNA"/>
</dbReference>
<comment type="caution">
    <text evidence="2">The sequence shown here is derived from an EMBL/GenBank/DDBJ whole genome shotgun (WGS) entry which is preliminary data.</text>
</comment>
<comment type="similarity">
    <text evidence="1">Belongs to the MlaE permease family.</text>
</comment>
<dbReference type="SUPFAM" id="SSF52091">
    <property type="entry name" value="SpoIIaa-like"/>
    <property type="match status" value="1"/>
</dbReference>
<name>A0ABS2CFN7_9NEIS</name>
<dbReference type="InterPro" id="IPR030802">
    <property type="entry name" value="Permease_MalE"/>
</dbReference>
<feature type="transmembrane region" description="Helical" evidence="1">
    <location>
        <begin position="339"/>
        <end position="360"/>
    </location>
</feature>
<sequence>MAATKTQLIPPEAQTPFRLCGDLTLATVPELWPLIRSTEWASTCIDASEIQQCDGAGAALLFELIQRGAQLENLPEQSQRLLTALNPEQALIRASAKPRVNLIAQVGQQTAGIFAEFERQISFLGAIAHAVFNTITQPKTFRYRDFLQQCELVGANAVPIVALISILLGVILAFQSAIPMRQFGAELYVANLLGLSLIRELGPLVTAILLAGRSGAAFAAEIGTMKVNEEVNALVTFGFDPMRFLVLPRLMAGVLMAPLLTLFAEAVGLFGGALVMKGFGIPFSTFWNQVSTQVDLVDFSTGLAKAAIFGFIVASVGCLRGLNTGNGASAVGAATTQAVVQTLVLLVVADGLFAVVAYHMGW</sequence>
<protein>
    <submittedName>
        <fullName evidence="2">MlaE family lipid ABC transporter permease subunit</fullName>
    </submittedName>
</protein>
<evidence type="ECO:0000313" key="2">
    <source>
        <dbReference type="EMBL" id="MBM5572827.1"/>
    </source>
</evidence>
<evidence type="ECO:0000256" key="1">
    <source>
        <dbReference type="RuleBase" id="RU362044"/>
    </source>
</evidence>
<dbReference type="Proteomes" id="UP001195660">
    <property type="component" value="Unassembled WGS sequence"/>
</dbReference>
<keyword evidence="1" id="KW-1133">Transmembrane helix</keyword>
<gene>
    <name evidence="2" type="ORF">GM173_14745</name>
</gene>